<name>A0A8X7BH11_TRICX</name>
<dbReference type="AlphaFoldDB" id="A0A8X7BH11"/>
<accession>A0A8X7BH11</accession>
<organism evidence="1 2">
    <name type="scientific">Trichonephila clavipes</name>
    <name type="common">Golden silk orbweaver</name>
    <name type="synonym">Nephila clavipes</name>
    <dbReference type="NCBI Taxonomy" id="2585209"/>
    <lineage>
        <taxon>Eukaryota</taxon>
        <taxon>Metazoa</taxon>
        <taxon>Ecdysozoa</taxon>
        <taxon>Arthropoda</taxon>
        <taxon>Chelicerata</taxon>
        <taxon>Arachnida</taxon>
        <taxon>Araneae</taxon>
        <taxon>Araneomorphae</taxon>
        <taxon>Entelegynae</taxon>
        <taxon>Araneoidea</taxon>
        <taxon>Nephilidae</taxon>
        <taxon>Trichonephila</taxon>
    </lineage>
</organism>
<reference evidence="1" key="1">
    <citation type="submission" date="2020-08" db="EMBL/GenBank/DDBJ databases">
        <title>Multicomponent nature underlies the extraordinary mechanical properties of spider dragline silk.</title>
        <authorList>
            <person name="Kono N."/>
            <person name="Nakamura H."/>
            <person name="Mori M."/>
            <person name="Yoshida Y."/>
            <person name="Ohtoshi R."/>
            <person name="Malay A.D."/>
            <person name="Moran D.A.P."/>
            <person name="Tomita M."/>
            <person name="Numata K."/>
            <person name="Arakawa K."/>
        </authorList>
    </citation>
    <scope>NUCLEOTIDE SEQUENCE</scope>
</reference>
<protein>
    <submittedName>
        <fullName evidence="1">Uncharacterized protein</fullName>
    </submittedName>
</protein>
<evidence type="ECO:0000313" key="2">
    <source>
        <dbReference type="Proteomes" id="UP000887159"/>
    </source>
</evidence>
<sequence length="109" mass="11984">MSYDYAACKRSIKCLFGLGAHGKIKYLEQFRTGRAQVESKLITIAPKLQKTASVTSTALSENIKSFGSFGLILCEKSGLNCWAAEDMLWRLLNIRAVWAMICVASSSVS</sequence>
<evidence type="ECO:0000313" key="1">
    <source>
        <dbReference type="EMBL" id="GFY31381.1"/>
    </source>
</evidence>
<gene>
    <name evidence="1" type="ORF">TNCV_4989401</name>
</gene>
<proteinExistence type="predicted"/>
<comment type="caution">
    <text evidence="1">The sequence shown here is derived from an EMBL/GenBank/DDBJ whole genome shotgun (WGS) entry which is preliminary data.</text>
</comment>
<dbReference type="Proteomes" id="UP000887159">
    <property type="component" value="Unassembled WGS sequence"/>
</dbReference>
<keyword evidence="2" id="KW-1185">Reference proteome</keyword>
<dbReference type="EMBL" id="BMAU01021398">
    <property type="protein sequence ID" value="GFY31381.1"/>
    <property type="molecule type" value="Genomic_DNA"/>
</dbReference>